<dbReference type="Pfam" id="PF00561">
    <property type="entry name" value="Abhydrolase_1"/>
    <property type="match status" value="1"/>
</dbReference>
<keyword evidence="3" id="KW-1185">Reference proteome</keyword>
<organism evidence="2 3">
    <name type="scientific">Polymorphobacter multimanifer</name>
    <dbReference type="NCBI Taxonomy" id="1070431"/>
    <lineage>
        <taxon>Bacteria</taxon>
        <taxon>Pseudomonadati</taxon>
        <taxon>Pseudomonadota</taxon>
        <taxon>Alphaproteobacteria</taxon>
        <taxon>Sphingomonadales</taxon>
        <taxon>Sphingosinicellaceae</taxon>
        <taxon>Polymorphobacter</taxon>
    </lineage>
</organism>
<evidence type="ECO:0000259" key="1">
    <source>
        <dbReference type="Pfam" id="PF00561"/>
    </source>
</evidence>
<dbReference type="InterPro" id="IPR000073">
    <property type="entry name" value="AB_hydrolase_1"/>
</dbReference>
<dbReference type="Gene3D" id="3.40.50.1820">
    <property type="entry name" value="alpha/beta hydrolase"/>
    <property type="match status" value="1"/>
</dbReference>
<reference evidence="2 3" key="1">
    <citation type="submission" date="2020-08" db="EMBL/GenBank/DDBJ databases">
        <title>Genomic Encyclopedia of Type Strains, Phase IV (KMG-IV): sequencing the most valuable type-strain genomes for metagenomic binning, comparative biology and taxonomic classification.</title>
        <authorList>
            <person name="Goeker M."/>
        </authorList>
    </citation>
    <scope>NUCLEOTIDE SEQUENCE [LARGE SCALE GENOMIC DNA]</scope>
    <source>
        <strain evidence="2 3">DSM 102189</strain>
    </source>
</reference>
<sequence>MTAPFVDIADGHRLFVRDWGSGRPVLLLAGWAMDSRIWGATMVALQAAGLRVTAYDRRGHGRSTDPGRIDYDLLADDLAAVIETLDLNDLTLVAHSGASGEVIRYVTRHGAGRVGRIILVGATGPCMLAGETNPNGVPREGFEAVVAQIETNLASWIEDNAQPFAPTASTRVINWLSTMVLDTSRRMAVDFQRVIGEADFRQEAAAIDVPVTIIHGDLDASAPIDLTARRFAQIVPQADLLVYEGVAHGIMITDAQRLAGDIVAQSLR</sequence>
<dbReference type="PANTHER" id="PTHR43433:SF5">
    <property type="entry name" value="AB HYDROLASE-1 DOMAIN-CONTAINING PROTEIN"/>
    <property type="match status" value="1"/>
</dbReference>
<dbReference type="InterPro" id="IPR029058">
    <property type="entry name" value="AB_hydrolase_fold"/>
</dbReference>
<dbReference type="EMBL" id="JACIIV010000038">
    <property type="protein sequence ID" value="MBB6229269.1"/>
    <property type="molecule type" value="Genomic_DNA"/>
</dbReference>
<dbReference type="AlphaFoldDB" id="A0A841L8B9"/>
<dbReference type="InterPro" id="IPR050471">
    <property type="entry name" value="AB_hydrolase"/>
</dbReference>
<accession>A0A841L8B9</accession>
<dbReference type="Proteomes" id="UP000538147">
    <property type="component" value="Unassembled WGS sequence"/>
</dbReference>
<name>A0A841L8B9_9SPHN</name>
<protein>
    <submittedName>
        <fullName evidence="2">Pimeloyl-ACP methyl ester carboxylesterase</fullName>
    </submittedName>
</protein>
<dbReference type="PANTHER" id="PTHR43433">
    <property type="entry name" value="HYDROLASE, ALPHA/BETA FOLD FAMILY PROTEIN"/>
    <property type="match status" value="1"/>
</dbReference>
<dbReference type="RefSeq" id="WP_184202827.1">
    <property type="nucleotide sequence ID" value="NZ_BMOX01000064.1"/>
</dbReference>
<evidence type="ECO:0000313" key="2">
    <source>
        <dbReference type="EMBL" id="MBB6229269.1"/>
    </source>
</evidence>
<gene>
    <name evidence="2" type="ORF">FHS79_003470</name>
</gene>
<evidence type="ECO:0000313" key="3">
    <source>
        <dbReference type="Proteomes" id="UP000538147"/>
    </source>
</evidence>
<dbReference type="SUPFAM" id="SSF53474">
    <property type="entry name" value="alpha/beta-Hydrolases"/>
    <property type="match status" value="1"/>
</dbReference>
<comment type="caution">
    <text evidence="2">The sequence shown here is derived from an EMBL/GenBank/DDBJ whole genome shotgun (WGS) entry which is preliminary data.</text>
</comment>
<proteinExistence type="predicted"/>
<feature type="domain" description="AB hydrolase-1" evidence="1">
    <location>
        <begin position="24"/>
        <end position="254"/>
    </location>
</feature>